<dbReference type="SUPFAM" id="SSF55781">
    <property type="entry name" value="GAF domain-like"/>
    <property type="match status" value="1"/>
</dbReference>
<proteinExistence type="predicted"/>
<dbReference type="GO" id="GO:0004722">
    <property type="term" value="F:protein serine/threonine phosphatase activity"/>
    <property type="evidence" value="ECO:0007669"/>
    <property type="project" value="UniProtKB-EC"/>
</dbReference>
<evidence type="ECO:0000256" key="1">
    <source>
        <dbReference type="ARBA" id="ARBA00022801"/>
    </source>
</evidence>
<dbReference type="SMART" id="SM00065">
    <property type="entry name" value="GAF"/>
    <property type="match status" value="1"/>
</dbReference>
<dbReference type="InterPro" id="IPR003018">
    <property type="entry name" value="GAF"/>
</dbReference>
<evidence type="ECO:0000259" key="4">
    <source>
        <dbReference type="SMART" id="SM00331"/>
    </source>
</evidence>
<feature type="domain" description="GAF" evidence="3">
    <location>
        <begin position="42"/>
        <end position="201"/>
    </location>
</feature>
<dbReference type="InterPro" id="IPR001932">
    <property type="entry name" value="PPM-type_phosphatase-like_dom"/>
</dbReference>
<name>A0ABV9GB65_9ACTN</name>
<reference evidence="6" key="1">
    <citation type="journal article" date="2019" name="Int. J. Syst. Evol. Microbiol.">
        <title>The Global Catalogue of Microorganisms (GCM) 10K type strain sequencing project: providing services to taxonomists for standard genome sequencing and annotation.</title>
        <authorList>
            <consortium name="The Broad Institute Genomics Platform"/>
            <consortium name="The Broad Institute Genome Sequencing Center for Infectious Disease"/>
            <person name="Wu L."/>
            <person name="Ma J."/>
        </authorList>
    </citation>
    <scope>NUCLEOTIDE SEQUENCE [LARGE SCALE GENOMIC DNA]</scope>
    <source>
        <strain evidence="6">CGMCC 4.7139</strain>
    </source>
</reference>
<dbReference type="Gene3D" id="3.30.450.40">
    <property type="match status" value="1"/>
</dbReference>
<dbReference type="InterPro" id="IPR036457">
    <property type="entry name" value="PPM-type-like_dom_sf"/>
</dbReference>
<protein>
    <submittedName>
        <fullName evidence="5">PP2C family protein-serine/threonine phosphatase</fullName>
        <ecNumber evidence="5">3.1.3.16</ecNumber>
    </submittedName>
</protein>
<dbReference type="InterPro" id="IPR029016">
    <property type="entry name" value="GAF-like_dom_sf"/>
</dbReference>
<dbReference type="SMART" id="SM00331">
    <property type="entry name" value="PP2C_SIG"/>
    <property type="match status" value="1"/>
</dbReference>
<gene>
    <name evidence="5" type="ORF">ACFO9E_18855</name>
</gene>
<evidence type="ECO:0000313" key="6">
    <source>
        <dbReference type="Proteomes" id="UP001595993"/>
    </source>
</evidence>
<organism evidence="5 6">
    <name type="scientific">Streptomyces maoxianensis</name>
    <dbReference type="NCBI Taxonomy" id="1459942"/>
    <lineage>
        <taxon>Bacteria</taxon>
        <taxon>Bacillati</taxon>
        <taxon>Actinomycetota</taxon>
        <taxon>Actinomycetes</taxon>
        <taxon>Kitasatosporales</taxon>
        <taxon>Streptomycetaceae</taxon>
        <taxon>Streptomyces</taxon>
    </lineage>
</organism>
<dbReference type="RefSeq" id="WP_381197122.1">
    <property type="nucleotide sequence ID" value="NZ_JBHSFE010000014.1"/>
</dbReference>
<feature type="domain" description="PPM-type phosphatase" evidence="4">
    <location>
        <begin position="221"/>
        <end position="436"/>
    </location>
</feature>
<dbReference type="Proteomes" id="UP001595993">
    <property type="component" value="Unassembled WGS sequence"/>
</dbReference>
<dbReference type="Pfam" id="PF07228">
    <property type="entry name" value="SpoIIE"/>
    <property type="match status" value="1"/>
</dbReference>
<dbReference type="Gene3D" id="3.60.40.10">
    <property type="entry name" value="PPM-type phosphatase domain"/>
    <property type="match status" value="1"/>
</dbReference>
<keyword evidence="6" id="KW-1185">Reference proteome</keyword>
<sequence length="456" mass="48875">MGSEVDNEPMWDSHEVDRAVQHALDRLTLLTNAADALASTLDLDAGLRRLCRTLVPSLADWCAVDLLDEHGRLRRQVIEHREPDLSPGLYEGELPPVSEDSAASLARALRGAGPLLVTSFSAPESAADPLHARELELFDRLGADTVVIAPLRSRRQVLGALTLARTTSTMALEEDSLPLAEDLAHRVALAVDNGRLYSEVQKTGERIQRSLLPELPTLGELDLAARYQPAVTTSQVGGDWYDAFVLPGGATALIIGDVAGHDLQATVTMSHMRNMLRGIACDRKEPPGKILGRLDAANSILYPHQTLTCIYALVEKPATGQPWALHYAVAGHPAPLLITAEGDTRFLNHGRSMLLGVDPTRQRPDATEVLPASATILFYTDGLIERRTEDLDRGAARLRQHAAALAQAPLGALCDELLTGLAQDSSDDVALIAVRTPPPHAGPATATATEDGSADT</sequence>
<evidence type="ECO:0000313" key="5">
    <source>
        <dbReference type="EMBL" id="MFC4609854.1"/>
    </source>
</evidence>
<evidence type="ECO:0000256" key="2">
    <source>
        <dbReference type="SAM" id="MobiDB-lite"/>
    </source>
</evidence>
<accession>A0ABV9GB65</accession>
<dbReference type="InterPro" id="IPR052016">
    <property type="entry name" value="Bact_Sigma-Reg"/>
</dbReference>
<dbReference type="PANTHER" id="PTHR43156:SF2">
    <property type="entry name" value="STAGE II SPORULATION PROTEIN E"/>
    <property type="match status" value="1"/>
</dbReference>
<dbReference type="EC" id="3.1.3.16" evidence="5"/>
<dbReference type="Pfam" id="PF01590">
    <property type="entry name" value="GAF"/>
    <property type="match status" value="1"/>
</dbReference>
<evidence type="ECO:0000259" key="3">
    <source>
        <dbReference type="SMART" id="SM00065"/>
    </source>
</evidence>
<keyword evidence="1 5" id="KW-0378">Hydrolase</keyword>
<dbReference type="EMBL" id="JBHSFE010000014">
    <property type="protein sequence ID" value="MFC4609854.1"/>
    <property type="molecule type" value="Genomic_DNA"/>
</dbReference>
<feature type="region of interest" description="Disordered" evidence="2">
    <location>
        <begin position="436"/>
        <end position="456"/>
    </location>
</feature>
<comment type="caution">
    <text evidence="5">The sequence shown here is derived from an EMBL/GenBank/DDBJ whole genome shotgun (WGS) entry which is preliminary data.</text>
</comment>
<dbReference type="PANTHER" id="PTHR43156">
    <property type="entry name" value="STAGE II SPORULATION PROTEIN E-RELATED"/>
    <property type="match status" value="1"/>
</dbReference>